<dbReference type="GO" id="GO:0003677">
    <property type="term" value="F:DNA binding"/>
    <property type="evidence" value="ECO:0007669"/>
    <property type="project" value="InterPro"/>
</dbReference>
<proteinExistence type="inferred from homology"/>
<dbReference type="PROSITE" id="PS00092">
    <property type="entry name" value="N6_MTASE"/>
    <property type="match status" value="1"/>
</dbReference>
<keyword evidence="7" id="KW-1185">Reference proteome</keyword>
<dbReference type="SUPFAM" id="SSF53335">
    <property type="entry name" value="S-adenosyl-L-methionine-dependent methyltransferases"/>
    <property type="match status" value="1"/>
</dbReference>
<evidence type="ECO:0000256" key="3">
    <source>
        <dbReference type="ARBA" id="ARBA00022679"/>
    </source>
</evidence>
<dbReference type="PRINTS" id="PR00508">
    <property type="entry name" value="S21N4MTFRASE"/>
</dbReference>
<dbReference type="GO" id="GO:0005737">
    <property type="term" value="C:cytoplasm"/>
    <property type="evidence" value="ECO:0007669"/>
    <property type="project" value="TreeGrafter"/>
</dbReference>
<sequence>MLTYPTEYIEYFVSEPSLDLFSYLDENNLEDKFLVTSTNRDITFESIAPNCLLGNGNCTNFLSFIDSNSVDLILTDPPYNLGEFMHRRNTNLVKMRENQFAYAGWDNLSQDDWEIEMDNFFKESARILRKSGSLLLFMSLIKIETIIKLATKYGFYYKTTGIWHKTNPMPRNMNIHFVNSTEAWVYFVYKDTSGVFNNNGKMVHDFIETSLTTAKEKKFGKHPTQKPLKLMKHFIEHLSHKDDVVLDPFMGSGSTGVAAHRLKRKFIGIELSEEYYELSKKRIINE</sequence>
<dbReference type="InterPro" id="IPR002052">
    <property type="entry name" value="DNA_methylase_N6_adenine_CS"/>
</dbReference>
<dbReference type="GO" id="GO:0008170">
    <property type="term" value="F:N-methyltransferase activity"/>
    <property type="evidence" value="ECO:0007669"/>
    <property type="project" value="InterPro"/>
</dbReference>
<dbReference type="InterPro" id="IPR002941">
    <property type="entry name" value="DNA_methylase_N4/N6"/>
</dbReference>
<evidence type="ECO:0000259" key="5">
    <source>
        <dbReference type="Pfam" id="PF01555"/>
    </source>
</evidence>
<name>A0A3E1QDZ2_9FLAO</name>
<accession>A0A3E1QDZ2</accession>
<evidence type="ECO:0000256" key="2">
    <source>
        <dbReference type="ARBA" id="ARBA00022603"/>
    </source>
</evidence>
<protein>
    <recommendedName>
        <fullName evidence="4">Methyltransferase</fullName>
        <ecNumber evidence="4">2.1.1.-</ecNumber>
    </recommendedName>
</protein>
<dbReference type="PANTHER" id="PTHR13370:SF3">
    <property type="entry name" value="TRNA (GUANINE(10)-N2)-METHYLTRANSFERASE HOMOLOG"/>
    <property type="match status" value="1"/>
</dbReference>
<dbReference type="InterPro" id="IPR029063">
    <property type="entry name" value="SAM-dependent_MTases_sf"/>
</dbReference>
<comment type="caution">
    <text evidence="6">The sequence shown here is derived from an EMBL/GenBank/DDBJ whole genome shotgun (WGS) entry which is preliminary data.</text>
</comment>
<dbReference type="InterPro" id="IPR001091">
    <property type="entry name" value="RM_Methyltransferase"/>
</dbReference>
<gene>
    <name evidence="6" type="ORF">DZ858_10170</name>
</gene>
<evidence type="ECO:0000256" key="4">
    <source>
        <dbReference type="RuleBase" id="RU362026"/>
    </source>
</evidence>
<keyword evidence="3 6" id="KW-0808">Transferase</keyword>
<reference evidence="6 7" key="1">
    <citation type="journal article" date="2007" name="Int. J. Syst. Evol. Microbiol.">
        <title>Marixanthomonas ophiurae gen. nov., sp. nov., a marine bacterium of the family Flavobacteriaceae isolated from a deep-sea brittle star.</title>
        <authorList>
            <person name="Romanenko L.A."/>
            <person name="Uchino M."/>
            <person name="Frolova G.M."/>
            <person name="Mikhailov V.V."/>
        </authorList>
    </citation>
    <scope>NUCLEOTIDE SEQUENCE [LARGE SCALE GENOMIC DNA]</scope>
    <source>
        <strain evidence="6 7">KMM 3046</strain>
    </source>
</reference>
<feature type="domain" description="DNA methylase N-4/N-6" evidence="5">
    <location>
        <begin position="70"/>
        <end position="281"/>
    </location>
</feature>
<dbReference type="Gene3D" id="3.40.50.150">
    <property type="entry name" value="Vaccinia Virus protein VP39"/>
    <property type="match status" value="1"/>
</dbReference>
<keyword evidence="2 6" id="KW-0489">Methyltransferase</keyword>
<evidence type="ECO:0000313" key="6">
    <source>
        <dbReference type="EMBL" id="RFN60379.1"/>
    </source>
</evidence>
<dbReference type="Pfam" id="PF01555">
    <property type="entry name" value="N6_N4_Mtase"/>
    <property type="match status" value="1"/>
</dbReference>
<dbReference type="RefSeq" id="WP_117159438.1">
    <property type="nucleotide sequence ID" value="NZ_QVID01000001.1"/>
</dbReference>
<dbReference type="OrthoDB" id="9800801at2"/>
<evidence type="ECO:0000256" key="1">
    <source>
        <dbReference type="ARBA" id="ARBA00006594"/>
    </source>
</evidence>
<dbReference type="PANTHER" id="PTHR13370">
    <property type="entry name" value="RNA METHYLASE-RELATED"/>
    <property type="match status" value="1"/>
</dbReference>
<dbReference type="EMBL" id="QVID01000001">
    <property type="protein sequence ID" value="RFN60379.1"/>
    <property type="molecule type" value="Genomic_DNA"/>
</dbReference>
<evidence type="ECO:0000313" key="7">
    <source>
        <dbReference type="Proteomes" id="UP000261082"/>
    </source>
</evidence>
<organism evidence="6 7">
    <name type="scientific">Marixanthomonas ophiurae</name>
    <dbReference type="NCBI Taxonomy" id="387659"/>
    <lineage>
        <taxon>Bacteria</taxon>
        <taxon>Pseudomonadati</taxon>
        <taxon>Bacteroidota</taxon>
        <taxon>Flavobacteriia</taxon>
        <taxon>Flavobacteriales</taxon>
        <taxon>Flavobacteriaceae</taxon>
        <taxon>Marixanthomonas</taxon>
    </lineage>
</organism>
<dbReference type="GO" id="GO:0032259">
    <property type="term" value="P:methylation"/>
    <property type="evidence" value="ECO:0007669"/>
    <property type="project" value="UniProtKB-KW"/>
</dbReference>
<comment type="similarity">
    <text evidence="1 4">Belongs to the N(4)/N(6)-methyltransferase family.</text>
</comment>
<dbReference type="Proteomes" id="UP000261082">
    <property type="component" value="Unassembled WGS sequence"/>
</dbReference>
<dbReference type="EC" id="2.1.1.-" evidence="4"/>
<dbReference type="AlphaFoldDB" id="A0A3E1QDZ2"/>